<evidence type="ECO:0000256" key="1">
    <source>
        <dbReference type="SAM" id="Coils"/>
    </source>
</evidence>
<dbReference type="STRING" id="5486.A0A367YB26"/>
<dbReference type="PANTHER" id="PTHR13271">
    <property type="entry name" value="UNCHARACTERIZED PUTATIVE METHYLTRANSFERASE"/>
    <property type="match status" value="1"/>
</dbReference>
<dbReference type="GO" id="GO:0032259">
    <property type="term" value="P:methylation"/>
    <property type="evidence" value="ECO:0007669"/>
    <property type="project" value="UniProtKB-KW"/>
</dbReference>
<dbReference type="AlphaFoldDB" id="A0A367YB26"/>
<keyword evidence="4" id="KW-1185">Reference proteome</keyword>
<reference evidence="3 4" key="1">
    <citation type="submission" date="2018-06" db="EMBL/GenBank/DDBJ databases">
        <title>Whole genome sequencing of Candida tropicalis (genome annotated by CSBL at Korea University).</title>
        <authorList>
            <person name="Ahn J."/>
        </authorList>
    </citation>
    <scope>NUCLEOTIDE SEQUENCE [LARGE SCALE GENOMIC DNA]</scope>
    <source>
        <strain evidence="3 4">ATCC 20962</strain>
    </source>
</reference>
<dbReference type="EMBL" id="QLNQ01000024">
    <property type="protein sequence ID" value="RCK63064.1"/>
    <property type="molecule type" value="Genomic_DNA"/>
</dbReference>
<keyword evidence="1" id="KW-0175">Coiled coil</keyword>
<feature type="region of interest" description="Disordered" evidence="2">
    <location>
        <begin position="261"/>
        <end position="283"/>
    </location>
</feature>
<accession>A0A367YB26</accession>
<dbReference type="InterPro" id="IPR050600">
    <property type="entry name" value="SETD3_SETD6_MTase"/>
</dbReference>
<evidence type="ECO:0000313" key="4">
    <source>
        <dbReference type="Proteomes" id="UP000253472"/>
    </source>
</evidence>
<dbReference type="Proteomes" id="UP000253472">
    <property type="component" value="Unassembled WGS sequence"/>
</dbReference>
<evidence type="ECO:0000256" key="2">
    <source>
        <dbReference type="SAM" id="MobiDB-lite"/>
    </source>
</evidence>
<gene>
    <name evidence="3" type="primary">RKM3_0</name>
    <name evidence="3" type="ORF">Cantr_09581</name>
</gene>
<dbReference type="CDD" id="cd10527">
    <property type="entry name" value="SET_LSMT"/>
    <property type="match status" value="1"/>
</dbReference>
<dbReference type="InterPro" id="IPR046341">
    <property type="entry name" value="SET_dom_sf"/>
</dbReference>
<dbReference type="GO" id="GO:0005634">
    <property type="term" value="C:nucleus"/>
    <property type="evidence" value="ECO:0007669"/>
    <property type="project" value="TreeGrafter"/>
</dbReference>
<dbReference type="SUPFAM" id="SSF82199">
    <property type="entry name" value="SET domain"/>
    <property type="match status" value="2"/>
</dbReference>
<proteinExistence type="predicted"/>
<keyword evidence="3" id="KW-0808">Transferase</keyword>
<dbReference type="OrthoDB" id="441812at2759"/>
<organism evidence="3 4">
    <name type="scientific">Candida viswanathii</name>
    <dbReference type="NCBI Taxonomy" id="5486"/>
    <lineage>
        <taxon>Eukaryota</taxon>
        <taxon>Fungi</taxon>
        <taxon>Dikarya</taxon>
        <taxon>Ascomycota</taxon>
        <taxon>Saccharomycotina</taxon>
        <taxon>Pichiomycetes</taxon>
        <taxon>Debaryomycetaceae</taxon>
        <taxon>Candida/Lodderomyces clade</taxon>
        <taxon>Candida</taxon>
    </lineage>
</organism>
<keyword evidence="3" id="KW-0489">Methyltransferase</keyword>
<evidence type="ECO:0000313" key="3">
    <source>
        <dbReference type="EMBL" id="RCK63064.1"/>
    </source>
</evidence>
<dbReference type="Gene3D" id="3.90.1410.10">
    <property type="entry name" value="set domain protein methyltransferase, domain 1"/>
    <property type="match status" value="1"/>
</dbReference>
<feature type="coiled-coil region" evidence="1">
    <location>
        <begin position="396"/>
        <end position="444"/>
    </location>
</feature>
<dbReference type="GO" id="GO:0016279">
    <property type="term" value="F:protein-lysine N-methyltransferase activity"/>
    <property type="evidence" value="ECO:0007669"/>
    <property type="project" value="TreeGrafter"/>
</dbReference>
<dbReference type="PANTHER" id="PTHR13271:SF34">
    <property type="entry name" value="N-LYSINE METHYLTRANSFERASE SETD6"/>
    <property type="match status" value="1"/>
</dbReference>
<protein>
    <submittedName>
        <fullName evidence="3">Ribosomal lysine N-methyltransferase 3</fullName>
    </submittedName>
</protein>
<feature type="compositionally biased region" description="Acidic residues" evidence="2">
    <location>
        <begin position="268"/>
        <end position="280"/>
    </location>
</feature>
<comment type="caution">
    <text evidence="3">The sequence shown here is derived from an EMBL/GenBank/DDBJ whole genome shotgun (WGS) entry which is preliminary data.</text>
</comment>
<name>A0A367YB26_9ASCO</name>
<sequence>MSSTLTTRIDLLQNWLSKNSFWRDDLVIKESKFGGIGVFSKGPIDLKEDDDRLLLRIPKSNLLSPKNSHIYSLLVDYEPENEDIVLSEDMFGLVVTVIYELHCGPSSPWADYLGSIDFQNSEIPICLWDSQDKKNLKNTELDLLGLLDPQQLIDFYLESVRFATANKHLASIPPVLDVDESELPEIDNSKYPTKLVEFGKVIQSVTSRAFMVDNYCQLALVPAADLFNHLSPIVTDESVVNRENIHFVCDGTVCDDCGEQDCQHGENDSDEEEQEEDDDEHNGMEIDMEYIKSMDEENQSDAETDVDPEEVSTVSIDGDVAAQAAELDLANELSDGSKCCDIILVSEPEEEYGYEIFNSYGNELTNCQLLEKYGFIDMDDNPNDTCILSVQFFKQIKSLKQKLGSAKKEKELDEKLEWLEDRGYDLMNEIIQSIENDHEDHEHEGGCCDDEGTGCQDEHCEDECCAEETPIDFPESWPLSIRVRNIDGECSIHSYGILKLVELKHSVFTQKLLNVKNETHLITNVQKYLLNNSEQEIQSFNKTILNWCRNRLNSYPKSLTPSKHNELISKIIEQEKKVLNKFISLNSHEC</sequence>